<accession>A0A4Q9KT62</accession>
<protein>
    <submittedName>
        <fullName evidence="2">Uncharacterized protein</fullName>
    </submittedName>
</protein>
<keyword evidence="1" id="KW-0472">Membrane</keyword>
<organism evidence="2 3">
    <name type="scientific">Hamiltosporidium tvaerminnensis</name>
    <dbReference type="NCBI Taxonomy" id="1176355"/>
    <lineage>
        <taxon>Eukaryota</taxon>
        <taxon>Fungi</taxon>
        <taxon>Fungi incertae sedis</taxon>
        <taxon>Microsporidia</taxon>
        <taxon>Dubosqiidae</taxon>
        <taxon>Hamiltosporidium</taxon>
    </lineage>
</organism>
<evidence type="ECO:0000313" key="3">
    <source>
        <dbReference type="Proteomes" id="UP000292362"/>
    </source>
</evidence>
<name>A0A4Q9KT62_9MICR</name>
<sequence>VIHYILVNQTNLIFQTRNMAFNISDFLEILENSNNLQKIYKKIFVYKKYFITLFSRINYSNEYLYELVFVNYLTEILTIFYVIISLLSKNRISNIESIFDLDLKQLILCTFKNENFFIFLNNIYAIYKIRIVKFDFLNCYKIFLFGILLNNIFILLLKNITGRLNHYGSVSFIVFAKCFDLEWNTFVDLVGYLAIDFIYRSECFPFEECFSAVCLYKLYKWFFYN</sequence>
<dbReference type="Proteomes" id="UP000292362">
    <property type="component" value="Unassembled WGS sequence"/>
</dbReference>
<comment type="caution">
    <text evidence="2">The sequence shown here is derived from an EMBL/GenBank/DDBJ whole genome shotgun (WGS) entry which is preliminary data.</text>
</comment>
<proteinExistence type="predicted"/>
<feature type="transmembrane region" description="Helical" evidence="1">
    <location>
        <begin position="63"/>
        <end position="87"/>
    </location>
</feature>
<gene>
    <name evidence="2" type="ORF">CWI37_2307p0010</name>
</gene>
<dbReference type="VEuPathDB" id="MicrosporidiaDB:CWI37_2307p0010"/>
<feature type="transmembrane region" description="Helical" evidence="1">
    <location>
        <begin position="138"/>
        <end position="157"/>
    </location>
</feature>
<evidence type="ECO:0000256" key="1">
    <source>
        <dbReference type="SAM" id="Phobius"/>
    </source>
</evidence>
<reference evidence="2 3" key="1">
    <citation type="submission" date="2017-12" db="EMBL/GenBank/DDBJ databases">
        <authorList>
            <person name="Pombert J.-F."/>
            <person name="Haag K.L."/>
            <person name="Ebert D."/>
        </authorList>
    </citation>
    <scope>NUCLEOTIDE SEQUENCE [LARGE SCALE GENOMIC DNA]</scope>
    <source>
        <strain evidence="2">FI-OER-3-3</strain>
    </source>
</reference>
<keyword evidence="1" id="KW-0812">Transmembrane</keyword>
<dbReference type="EMBL" id="PITJ01002307">
    <property type="protein sequence ID" value="TBT97380.1"/>
    <property type="molecule type" value="Genomic_DNA"/>
</dbReference>
<feature type="non-terminal residue" evidence="2">
    <location>
        <position position="1"/>
    </location>
</feature>
<dbReference type="AlphaFoldDB" id="A0A4Q9KT62"/>
<keyword evidence="1" id="KW-1133">Transmembrane helix</keyword>
<evidence type="ECO:0000313" key="2">
    <source>
        <dbReference type="EMBL" id="TBT97380.1"/>
    </source>
</evidence>